<evidence type="ECO:0000313" key="2">
    <source>
        <dbReference type="EMBL" id="MDG6194449.1"/>
    </source>
</evidence>
<evidence type="ECO:0000256" key="1">
    <source>
        <dbReference type="SAM" id="Phobius"/>
    </source>
</evidence>
<feature type="transmembrane region" description="Helical" evidence="1">
    <location>
        <begin position="71"/>
        <end position="89"/>
    </location>
</feature>
<protein>
    <submittedName>
        <fullName evidence="2">Uncharacterized protein</fullName>
    </submittedName>
</protein>
<organism evidence="2 3">
    <name type="scientific">Lactococcus formosensis</name>
    <dbReference type="NCBI Taxonomy" id="1281486"/>
    <lineage>
        <taxon>Bacteria</taxon>
        <taxon>Bacillati</taxon>
        <taxon>Bacillota</taxon>
        <taxon>Bacilli</taxon>
        <taxon>Lactobacillales</taxon>
        <taxon>Streptococcaceae</taxon>
        <taxon>Lactococcus</taxon>
    </lineage>
</organism>
<feature type="transmembrane region" description="Helical" evidence="1">
    <location>
        <begin position="178"/>
        <end position="205"/>
    </location>
</feature>
<feature type="transmembrane region" description="Helical" evidence="1">
    <location>
        <begin position="121"/>
        <end position="137"/>
    </location>
</feature>
<reference evidence="2" key="1">
    <citation type="submission" date="2022-06" db="EMBL/GenBank/DDBJ databases">
        <title>Lactococcus from bovine mastitis in China.</title>
        <authorList>
            <person name="Lin Y."/>
            <person name="Han B."/>
        </authorList>
    </citation>
    <scope>NUCLEOTIDE SEQUENCE</scope>
    <source>
        <strain evidence="2">Hebei-B-39</strain>
    </source>
</reference>
<keyword evidence="1" id="KW-0472">Membrane</keyword>
<feature type="transmembrane region" description="Helical" evidence="1">
    <location>
        <begin position="333"/>
        <end position="349"/>
    </location>
</feature>
<dbReference type="AlphaFoldDB" id="A0A9X4SKE0"/>
<keyword evidence="1" id="KW-1133">Transmembrane helix</keyword>
<sequence length="518" mass="59401">MSLQRSKKKKMDGPLVLAAIIMVVVLAVNSMSSFLYWTNTWVDTNATWVLAKAMLFDSQVLYKDIYDQRGIILYLVYGIGSLISALFATKTSFIGLFILECLFGILNLIFARKIIDLVRIKYKYLAMIAAVFIFSNIARGGGGGAPEEFMNPLVTILLYLILKISYHDYKLTKIDYYLQGLFLALAFWTKFSFMGFWLGFFLYIGLDLLIKKDFIKLIRAATFSLIGFATVTLPVLFYFLINGALGDLYFGYWKLNTQYYRPSASLMNNLINIPGNFFIDWTANPFRTLFFILLIFGCVYFLKKNTQLLFIVICVGVAGVYFSGTAYEYYSFIFHPFVYLGILAVLKVLENKFKTLNINQLVIIGGLLILLSFRGNSVTQLSIQENKDIISLIQSHSPNQTPSILQYSGLDTRFYNLLGVNPNIKYFLQTNINKEQFPEMPLERLRYMDESKIDFVLYNKSLPTSFESLPNSDLTITTSQEYFNRHGNKLTIKVPKVLKDNYHLIGNEGDYLVYKKNV</sequence>
<keyword evidence="1" id="KW-0812">Transmembrane</keyword>
<feature type="transmembrane region" description="Helical" evidence="1">
    <location>
        <begin position="285"/>
        <end position="302"/>
    </location>
</feature>
<feature type="transmembrane region" description="Helical" evidence="1">
    <location>
        <begin position="217"/>
        <end position="241"/>
    </location>
</feature>
<dbReference type="RefSeq" id="WP_279364591.1">
    <property type="nucleotide sequence ID" value="NZ_JAMWGI010000011.1"/>
</dbReference>
<feature type="transmembrane region" description="Helical" evidence="1">
    <location>
        <begin position="309"/>
        <end position="327"/>
    </location>
</feature>
<dbReference type="EMBL" id="JAMWGI010000011">
    <property type="protein sequence ID" value="MDG6194449.1"/>
    <property type="molecule type" value="Genomic_DNA"/>
</dbReference>
<dbReference type="Proteomes" id="UP001153203">
    <property type="component" value="Unassembled WGS sequence"/>
</dbReference>
<feature type="transmembrane region" description="Helical" evidence="1">
    <location>
        <begin position="96"/>
        <end position="115"/>
    </location>
</feature>
<feature type="transmembrane region" description="Helical" evidence="1">
    <location>
        <begin position="356"/>
        <end position="373"/>
    </location>
</feature>
<feature type="transmembrane region" description="Helical" evidence="1">
    <location>
        <begin position="15"/>
        <end position="37"/>
    </location>
</feature>
<proteinExistence type="predicted"/>
<accession>A0A9X4SKE0</accession>
<evidence type="ECO:0000313" key="3">
    <source>
        <dbReference type="Proteomes" id="UP001153203"/>
    </source>
</evidence>
<name>A0A9X4SKE0_9LACT</name>
<gene>
    <name evidence="2" type="ORF">NF708_10770</name>
</gene>
<comment type="caution">
    <text evidence="2">The sequence shown here is derived from an EMBL/GenBank/DDBJ whole genome shotgun (WGS) entry which is preliminary data.</text>
</comment>